<dbReference type="InterPro" id="IPR011042">
    <property type="entry name" value="6-blade_b-propeller_TolB-like"/>
</dbReference>
<dbReference type="SUPFAM" id="SSF101898">
    <property type="entry name" value="NHL repeat"/>
    <property type="match status" value="1"/>
</dbReference>
<organism evidence="2 3">
    <name type="scientific">Sorangium cellulosum</name>
    <name type="common">Polyangium cellulosum</name>
    <dbReference type="NCBI Taxonomy" id="56"/>
    <lineage>
        <taxon>Bacteria</taxon>
        <taxon>Pseudomonadati</taxon>
        <taxon>Myxococcota</taxon>
        <taxon>Polyangia</taxon>
        <taxon>Polyangiales</taxon>
        <taxon>Polyangiaceae</taxon>
        <taxon>Sorangium</taxon>
    </lineage>
</organism>
<sequence>MNLQRVLFLSSLGLASACSGAEPDVPVTSAPSCQASPDCGSTPETPLCDMEGGVCVALPPGAPIGVKDGSPSSVAFVPVYEPDRQREPTDLAFNPDRPEELWVVNRRDDSVIIITNPGAPGSTSVRLRDPAAAHFMDRPPALAFGAPGTFGACGDNNNGGDYFMGPSLFSSDLAVFAEPTPDGLGSHLDMLHSTSFCKGIAHEQGNVYWVFNGNDSSLDRYNFAHDHGPGNDDHADGEIYRYVPGEVLGIEGAPSHLFYSAEDRHLYVADTGHKRLLKLDTTTGTPGSSFDGAEPVVERRHVDGATLVELVPPGTLEAPSGIEIHEGLVFVSDHATSRLYAFDLTGQLVRTLDTGLPPGSLAGITFGPDGKLYFVDMLSSRIYRIDPIL</sequence>
<dbReference type="OrthoDB" id="5485666at2"/>
<accession>A0A2L0F9W8</accession>
<evidence type="ECO:0008006" key="4">
    <source>
        <dbReference type="Google" id="ProtNLM"/>
    </source>
</evidence>
<proteinExistence type="predicted"/>
<gene>
    <name evidence="2" type="ORF">SOCE26_098410</name>
</gene>
<keyword evidence="1" id="KW-0732">Signal</keyword>
<feature type="signal peptide" evidence="1">
    <location>
        <begin position="1"/>
        <end position="21"/>
    </location>
</feature>
<dbReference type="AlphaFoldDB" id="A0A2L0F9W8"/>
<evidence type="ECO:0000313" key="2">
    <source>
        <dbReference type="EMBL" id="AUX48307.1"/>
    </source>
</evidence>
<dbReference type="Proteomes" id="UP000238348">
    <property type="component" value="Chromosome"/>
</dbReference>
<protein>
    <recommendedName>
        <fullName evidence="4">SMP-30/Gluconolactonase/LRE-like region domain-containing protein</fullName>
    </recommendedName>
</protein>
<dbReference type="EMBL" id="CP012673">
    <property type="protein sequence ID" value="AUX48307.1"/>
    <property type="molecule type" value="Genomic_DNA"/>
</dbReference>
<dbReference type="Gene3D" id="2.120.10.30">
    <property type="entry name" value="TolB, C-terminal domain"/>
    <property type="match status" value="2"/>
</dbReference>
<name>A0A2L0F9W8_SORCE</name>
<feature type="chain" id="PRO_5014688362" description="SMP-30/Gluconolactonase/LRE-like region domain-containing protein" evidence="1">
    <location>
        <begin position="22"/>
        <end position="389"/>
    </location>
</feature>
<dbReference type="PROSITE" id="PS51257">
    <property type="entry name" value="PROKAR_LIPOPROTEIN"/>
    <property type="match status" value="1"/>
</dbReference>
<evidence type="ECO:0000313" key="3">
    <source>
        <dbReference type="Proteomes" id="UP000238348"/>
    </source>
</evidence>
<reference evidence="2 3" key="1">
    <citation type="submission" date="2015-09" db="EMBL/GenBank/DDBJ databases">
        <title>Sorangium comparison.</title>
        <authorList>
            <person name="Zaburannyi N."/>
            <person name="Bunk B."/>
            <person name="Overmann J."/>
            <person name="Mueller R."/>
        </authorList>
    </citation>
    <scope>NUCLEOTIDE SEQUENCE [LARGE SCALE GENOMIC DNA]</scope>
    <source>
        <strain evidence="2 3">So ce26</strain>
    </source>
</reference>
<evidence type="ECO:0000256" key="1">
    <source>
        <dbReference type="SAM" id="SignalP"/>
    </source>
</evidence>